<dbReference type="Gene3D" id="3.30.70.100">
    <property type="match status" value="1"/>
</dbReference>
<dbReference type="GO" id="GO:0016491">
    <property type="term" value="F:oxidoreductase activity"/>
    <property type="evidence" value="ECO:0007669"/>
    <property type="project" value="TreeGrafter"/>
</dbReference>
<dbReference type="SUPFAM" id="SSF54909">
    <property type="entry name" value="Dimeric alpha+beta barrel"/>
    <property type="match status" value="1"/>
</dbReference>
<dbReference type="InterPro" id="IPR007138">
    <property type="entry name" value="ABM_dom"/>
</dbReference>
<dbReference type="PANTHER" id="PTHR33336:SF1">
    <property type="entry name" value="(4S)-4-HYDROXY-5-PHOSPHONOOXYPENTANE-2,3-DIONE ISOMERASE"/>
    <property type="match status" value="1"/>
</dbReference>
<accession>A0A5C6CYM3</accession>
<feature type="domain" description="ABM" evidence="1">
    <location>
        <begin position="2"/>
        <end position="90"/>
    </location>
</feature>
<dbReference type="OrthoDB" id="5241825at2"/>
<dbReference type="PROSITE" id="PS51725">
    <property type="entry name" value="ABM"/>
    <property type="match status" value="1"/>
</dbReference>
<dbReference type="AlphaFoldDB" id="A0A5C6CYM3"/>
<proteinExistence type="predicted"/>
<protein>
    <submittedName>
        <fullName evidence="2">Autoinducer-2 (AI-2) modifying protein LsrG</fullName>
    </submittedName>
</protein>
<gene>
    <name evidence="2" type="ORF">Pla144_19860</name>
</gene>
<dbReference type="EMBL" id="SJPS01000002">
    <property type="protein sequence ID" value="TWU28694.1"/>
    <property type="molecule type" value="Genomic_DNA"/>
</dbReference>
<dbReference type="GO" id="GO:0005829">
    <property type="term" value="C:cytosol"/>
    <property type="evidence" value="ECO:0007669"/>
    <property type="project" value="TreeGrafter"/>
</dbReference>
<organism evidence="2 3">
    <name type="scientific">Bythopirellula polymerisocia</name>
    <dbReference type="NCBI Taxonomy" id="2528003"/>
    <lineage>
        <taxon>Bacteria</taxon>
        <taxon>Pseudomonadati</taxon>
        <taxon>Planctomycetota</taxon>
        <taxon>Planctomycetia</taxon>
        <taxon>Pirellulales</taxon>
        <taxon>Lacipirellulaceae</taxon>
        <taxon>Bythopirellula</taxon>
    </lineage>
</organism>
<name>A0A5C6CYM3_9BACT</name>
<dbReference type="RefSeq" id="WP_146450393.1">
    <property type="nucleotide sequence ID" value="NZ_SJPS01000002.1"/>
</dbReference>
<comment type="caution">
    <text evidence="2">The sequence shown here is derived from an EMBL/GenBank/DDBJ whole genome shotgun (WGS) entry which is preliminary data.</text>
</comment>
<sequence>MYIVTVEFRVKPQHVDAFVSAVLKQAAASRMEEGCREFVVMQHTAEKQWVHLYEVYDNRQCFEEHCSMPHFLSFSDLVASWIVEKRVNCFKNLEEY</sequence>
<dbReference type="Pfam" id="PF03992">
    <property type="entry name" value="ABM"/>
    <property type="match status" value="1"/>
</dbReference>
<evidence type="ECO:0000313" key="2">
    <source>
        <dbReference type="EMBL" id="TWU28694.1"/>
    </source>
</evidence>
<evidence type="ECO:0000259" key="1">
    <source>
        <dbReference type="PROSITE" id="PS51725"/>
    </source>
</evidence>
<dbReference type="Proteomes" id="UP000318437">
    <property type="component" value="Unassembled WGS sequence"/>
</dbReference>
<dbReference type="InterPro" id="IPR011008">
    <property type="entry name" value="Dimeric_a/b-barrel"/>
</dbReference>
<dbReference type="PANTHER" id="PTHR33336">
    <property type="entry name" value="QUINOL MONOOXYGENASE YGIN-RELATED"/>
    <property type="match status" value="1"/>
</dbReference>
<dbReference type="InterPro" id="IPR050744">
    <property type="entry name" value="AI-2_Isomerase_LsrG"/>
</dbReference>
<reference evidence="2 3" key="1">
    <citation type="submission" date="2019-02" db="EMBL/GenBank/DDBJ databases">
        <title>Deep-cultivation of Planctomycetes and their phenomic and genomic characterization uncovers novel biology.</title>
        <authorList>
            <person name="Wiegand S."/>
            <person name="Jogler M."/>
            <person name="Boedeker C."/>
            <person name="Pinto D."/>
            <person name="Vollmers J."/>
            <person name="Rivas-Marin E."/>
            <person name="Kohn T."/>
            <person name="Peeters S.H."/>
            <person name="Heuer A."/>
            <person name="Rast P."/>
            <person name="Oberbeckmann S."/>
            <person name="Bunk B."/>
            <person name="Jeske O."/>
            <person name="Meyerdierks A."/>
            <person name="Storesund J.E."/>
            <person name="Kallscheuer N."/>
            <person name="Luecker S."/>
            <person name="Lage O.M."/>
            <person name="Pohl T."/>
            <person name="Merkel B.J."/>
            <person name="Hornburger P."/>
            <person name="Mueller R.-W."/>
            <person name="Bruemmer F."/>
            <person name="Labrenz M."/>
            <person name="Spormann A.M."/>
            <person name="Op Den Camp H."/>
            <person name="Overmann J."/>
            <person name="Amann R."/>
            <person name="Jetten M.S.M."/>
            <person name="Mascher T."/>
            <person name="Medema M.H."/>
            <person name="Devos D.P."/>
            <person name="Kaster A.-K."/>
            <person name="Ovreas L."/>
            <person name="Rohde M."/>
            <person name="Galperin M.Y."/>
            <person name="Jogler C."/>
        </authorList>
    </citation>
    <scope>NUCLEOTIDE SEQUENCE [LARGE SCALE GENOMIC DNA]</scope>
    <source>
        <strain evidence="2 3">Pla144</strain>
    </source>
</reference>
<keyword evidence="3" id="KW-1185">Reference proteome</keyword>
<evidence type="ECO:0000313" key="3">
    <source>
        <dbReference type="Proteomes" id="UP000318437"/>
    </source>
</evidence>